<dbReference type="InterPro" id="IPR011335">
    <property type="entry name" value="Restrct_endonuc-II-like"/>
</dbReference>
<dbReference type="RefSeq" id="WP_171198682.1">
    <property type="nucleotide sequence ID" value="NZ_JABEND010000002.1"/>
</dbReference>
<dbReference type="GO" id="GO:0008854">
    <property type="term" value="F:exodeoxyribonuclease V activity"/>
    <property type="evidence" value="ECO:0007669"/>
    <property type="project" value="InterPro"/>
</dbReference>
<keyword evidence="14" id="KW-1185">Reference proteome</keyword>
<keyword evidence="4 10" id="KW-0378">Hydrolase</keyword>
<dbReference type="GO" id="GO:0003678">
    <property type="term" value="F:DNA helicase activity"/>
    <property type="evidence" value="ECO:0007669"/>
    <property type="project" value="UniProtKB-UniRule"/>
</dbReference>
<reference evidence="13 14" key="1">
    <citation type="submission" date="2020-05" db="EMBL/GenBank/DDBJ databases">
        <title>Nakamurella sp. DB0629 isolated from air conditioner.</title>
        <authorList>
            <person name="Kim D.H."/>
            <person name="Kim D.-U."/>
        </authorList>
    </citation>
    <scope>NUCLEOTIDE SEQUENCE [LARGE SCALE GENOMIC DNA]</scope>
    <source>
        <strain evidence="13 14">DB0629</strain>
    </source>
</reference>
<sequence length="1249" mass="132939">MPVYLHRAQRSDALVRALGELLADPLPDPMVTEIVAVPARGIERWLAQRLSHRLGTDPAVGDGVCANVDFSSPSSLVRGVISRVSGVEPDADPWRPAALVWHVLAEIDRIVADDPTSPLAVHLGAGAVAQPQTTSGPSGKPTGPVAGNAELLGQLRRGRRFAVAQRTAALLDAYATDRPQLLIDWAAGNNTDGAGKPLAPQRQWQAELLRRVRESMPLPSPAERLQQVDERLRSDPRAVELPQRLSIFGATRMSTAELTVLAALAAHRDVHLWIPQPSPAGWQRWQPRLTEQLPRRSDDPLAGEPRHPLLRSLGRDSREFQQRLAVIGAPAADTAVASAPGPGLLGALQADIAADTAPPGAPVGTEADPRRILDPDDRSIQVHACHGKARQVEVLRDVLVGLLADDPTLQPRDIVVMCPDIESYAPLVLAAFGVGTADDLTAAGAEQRPSHPGTGIRVRLADRALRQTNPVLDVLDRLLELADSRMTASEVLDFAALGPVSRRFGFDADALDRLRDWVVESGVRWGLNATGRESYGLGQLRQNTWRAGLDRILLGVTMSDENSEYLGLAAPLDDVESSDIDLAGRLAELVDRLALAARQLTGAHPLRHWVSSLGTALRGLAKVPDADGWQLEQALQLLTDTAAEAHAVPGGADPELRLSDVRAMLADTLRGRPTRANFRTGELTICSMVPMRSVPHRVVCLLGLDDGEFPRANQIDGDDVLAVDPVVGERDRSSEDRQLLLDAIDAATEHLVLLYSGADERTGAIRPPAAALGEILDVVDRTAVGADGRPATDQVVVRHPLQPFDSRNFLADALGSPQPFSFDRAALAGARAVARRTQPAGTQPAGTQPAGAQSAGAQPAGAQSAGAQPAGAQPAHTEPGGTRSNPDGTSEPAEQLDGGGDIAVLTSGLLPPAPPAPLELADLVRFFDHPVKALLRDRLGITGGFDDPDVDDELAVAVDGLQRWQIGDRFLRGLREGIPLVQLQQAEYRRGSLPPGAAGAQVLQRVSRTAAAIAEHAERLRGQTSGLSAAQQDISVRLPDGRLLIGTVGPVITTATTGTLLSESFSKLSARSRMRSWITLLAAAASSDPTDVGAGQRQWRAVTVGGRGAGSAAAELTAPPGERARELLGELVGIRDRGLRGPLPLTPQVGSEYARLRRLRQMSVERVCERINQIWKDDFDGAGQAAHQRIWGSRPWSEIVQQLGPSTLTNAANTTNAANADDSSDAEPLLVGDAAVRSYRPLLDAEELS</sequence>
<evidence type="ECO:0000256" key="8">
    <source>
        <dbReference type="ARBA" id="ARBA00023125"/>
    </source>
</evidence>
<dbReference type="PANTHER" id="PTHR30591">
    <property type="entry name" value="RECBCD ENZYME SUBUNIT RECC"/>
    <property type="match status" value="1"/>
</dbReference>
<keyword evidence="8 10" id="KW-0238">DNA-binding</keyword>
<dbReference type="SUPFAM" id="SSF52980">
    <property type="entry name" value="Restriction endonuclease-like"/>
    <property type="match status" value="1"/>
</dbReference>
<keyword evidence="1 10" id="KW-0540">Nuclease</keyword>
<evidence type="ECO:0000256" key="4">
    <source>
        <dbReference type="ARBA" id="ARBA00022801"/>
    </source>
</evidence>
<dbReference type="NCBIfam" id="TIGR01450">
    <property type="entry name" value="recC"/>
    <property type="match status" value="1"/>
</dbReference>
<name>A0A849A7G3_9ACTN</name>
<dbReference type="InterPro" id="IPR041500">
    <property type="entry name" value="RecC_C"/>
</dbReference>
<evidence type="ECO:0000256" key="2">
    <source>
        <dbReference type="ARBA" id="ARBA00022741"/>
    </source>
</evidence>
<proteinExistence type="inferred from homology"/>
<feature type="compositionally biased region" description="Low complexity" evidence="11">
    <location>
        <begin position="833"/>
        <end position="875"/>
    </location>
</feature>
<gene>
    <name evidence="10 13" type="primary">recC</name>
    <name evidence="13" type="ORF">HKD39_04845</name>
</gene>
<dbReference type="InterPro" id="IPR006697">
    <property type="entry name" value="RecC"/>
</dbReference>
<feature type="region of interest" description="Disordered" evidence="11">
    <location>
        <begin position="833"/>
        <end position="908"/>
    </location>
</feature>
<dbReference type="GO" id="GO:0009338">
    <property type="term" value="C:exodeoxyribonuclease V complex"/>
    <property type="evidence" value="ECO:0007669"/>
    <property type="project" value="InterPro"/>
</dbReference>
<dbReference type="Gene3D" id="3.40.50.300">
    <property type="entry name" value="P-loop containing nucleotide triphosphate hydrolases"/>
    <property type="match status" value="2"/>
</dbReference>
<feature type="domain" description="RecC C-terminal" evidence="12">
    <location>
        <begin position="916"/>
        <end position="1155"/>
    </location>
</feature>
<evidence type="ECO:0000259" key="12">
    <source>
        <dbReference type="Pfam" id="PF17946"/>
    </source>
</evidence>
<keyword evidence="5 10" id="KW-0347">Helicase</keyword>
<dbReference type="PIRSF" id="PIRSF000980">
    <property type="entry name" value="RecC"/>
    <property type="match status" value="1"/>
</dbReference>
<dbReference type="Gene3D" id="1.10.10.990">
    <property type="match status" value="1"/>
</dbReference>
<keyword evidence="3 10" id="KW-0227">DNA damage</keyword>
<accession>A0A849A7G3</accession>
<dbReference type="SUPFAM" id="SSF52540">
    <property type="entry name" value="P-loop containing nucleoside triphosphate hydrolases"/>
    <property type="match status" value="2"/>
</dbReference>
<dbReference type="Pfam" id="PF17946">
    <property type="entry name" value="RecC_C"/>
    <property type="match status" value="1"/>
</dbReference>
<feature type="region of interest" description="Disordered" evidence="11">
    <location>
        <begin position="129"/>
        <end position="148"/>
    </location>
</feature>
<evidence type="ECO:0000313" key="14">
    <source>
        <dbReference type="Proteomes" id="UP000562984"/>
    </source>
</evidence>
<dbReference type="GO" id="GO:0003677">
    <property type="term" value="F:DNA binding"/>
    <property type="evidence" value="ECO:0007669"/>
    <property type="project" value="UniProtKB-UniRule"/>
</dbReference>
<evidence type="ECO:0000256" key="11">
    <source>
        <dbReference type="SAM" id="MobiDB-lite"/>
    </source>
</evidence>
<dbReference type="EMBL" id="JABEND010000002">
    <property type="protein sequence ID" value="NNG35048.1"/>
    <property type="molecule type" value="Genomic_DNA"/>
</dbReference>
<dbReference type="PANTHER" id="PTHR30591:SF1">
    <property type="entry name" value="RECBCD ENZYME SUBUNIT RECC"/>
    <property type="match status" value="1"/>
</dbReference>
<dbReference type="Gene3D" id="3.40.50.10930">
    <property type="match status" value="1"/>
</dbReference>
<dbReference type="HAMAP" id="MF_01486">
    <property type="entry name" value="RecC"/>
    <property type="match status" value="1"/>
</dbReference>
<dbReference type="AlphaFoldDB" id="A0A849A7G3"/>
<organism evidence="13 14">
    <name type="scientific">Nakamurella aerolata</name>
    <dbReference type="NCBI Taxonomy" id="1656892"/>
    <lineage>
        <taxon>Bacteria</taxon>
        <taxon>Bacillati</taxon>
        <taxon>Actinomycetota</taxon>
        <taxon>Actinomycetes</taxon>
        <taxon>Nakamurellales</taxon>
        <taxon>Nakamurellaceae</taxon>
        <taxon>Nakamurella</taxon>
    </lineage>
</organism>
<dbReference type="GO" id="GO:0000724">
    <property type="term" value="P:double-strand break repair via homologous recombination"/>
    <property type="evidence" value="ECO:0007669"/>
    <property type="project" value="UniProtKB-UniRule"/>
</dbReference>
<evidence type="ECO:0000256" key="7">
    <source>
        <dbReference type="ARBA" id="ARBA00022840"/>
    </source>
</evidence>
<protein>
    <recommendedName>
        <fullName evidence="10">RecBCD enzyme subunit RecC</fullName>
    </recommendedName>
    <alternativeName>
        <fullName evidence="10">Exonuclease V subunit RecC</fullName>
        <shortName evidence="10">ExoV subunit RecC</shortName>
    </alternativeName>
    <alternativeName>
        <fullName evidence="10">Helicase/nuclease RecBCD subunit RecC</fullName>
    </alternativeName>
</protein>
<dbReference type="Proteomes" id="UP000562984">
    <property type="component" value="Unassembled WGS sequence"/>
</dbReference>
<evidence type="ECO:0000256" key="3">
    <source>
        <dbReference type="ARBA" id="ARBA00022763"/>
    </source>
</evidence>
<evidence type="ECO:0000256" key="5">
    <source>
        <dbReference type="ARBA" id="ARBA00022806"/>
    </source>
</evidence>
<keyword evidence="9 10" id="KW-0234">DNA repair</keyword>
<evidence type="ECO:0000313" key="13">
    <source>
        <dbReference type="EMBL" id="NNG35048.1"/>
    </source>
</evidence>
<dbReference type="InterPro" id="IPR027417">
    <property type="entry name" value="P-loop_NTPase"/>
</dbReference>
<evidence type="ECO:0000256" key="6">
    <source>
        <dbReference type="ARBA" id="ARBA00022839"/>
    </source>
</evidence>
<dbReference type="InterPro" id="IPR013986">
    <property type="entry name" value="DExx_box_DNA_helicase_dom_sf"/>
</dbReference>
<comment type="similarity">
    <text evidence="10">Belongs to the RecC family.</text>
</comment>
<dbReference type="GO" id="GO:0005524">
    <property type="term" value="F:ATP binding"/>
    <property type="evidence" value="ECO:0007669"/>
    <property type="project" value="UniProtKB-UniRule"/>
</dbReference>
<keyword evidence="2 10" id="KW-0547">Nucleotide-binding</keyword>
<comment type="miscellaneous">
    <text evidence="10">In the RecBCD complex, RecB has a slow 3'-5' helicase, an exonuclease activity and loads RecA onto ssDNA, RecD has a fast 5'-3' helicase activity, while RecC stimulates the ATPase and processivity of the RecB helicase and contributes to recognition of the Chi site.</text>
</comment>
<dbReference type="Pfam" id="PF04257">
    <property type="entry name" value="Exonuc_V_gamma"/>
    <property type="match status" value="1"/>
</dbReference>
<comment type="subunit">
    <text evidence="10">Heterotrimer of RecB, RecC and RecD. All subunits contribute to DNA-binding.</text>
</comment>
<comment type="caution">
    <text evidence="13">The sequence shown here is derived from an EMBL/GenBank/DDBJ whole genome shotgun (WGS) entry which is preliminary data.</text>
</comment>
<comment type="function">
    <text evidence="10">A helicase/nuclease that prepares dsDNA breaks (DSB) for recombinational DNA repair. Binds to DSBs and unwinds DNA via a highly rapid and processive ATP-dependent bidirectional helicase activity. Unwinds dsDNA until it encounters a Chi (crossover hotspot instigator) sequence from the 3' direction. Cuts ssDNA a few nucleotides 3' to the Chi site. The properties and activities of the enzyme are changed at Chi. The Chi-altered holoenzyme produces a long 3'-ssDNA overhang and facilitates RecA-binding to the ssDNA for homologous DNA recombination and repair. Holoenzyme degrades any linearized DNA that is unable to undergo homologous recombination. In the holoenzyme this subunit recognizes the wild-type Chi sequence, and when added to isolated RecB increases its ATP-dependent helicase processivity.</text>
</comment>
<evidence type="ECO:0000256" key="10">
    <source>
        <dbReference type="HAMAP-Rule" id="MF_01486"/>
    </source>
</evidence>
<keyword evidence="7 10" id="KW-0067">ATP-binding</keyword>
<dbReference type="Gene3D" id="1.10.10.160">
    <property type="match status" value="1"/>
</dbReference>
<evidence type="ECO:0000256" key="1">
    <source>
        <dbReference type="ARBA" id="ARBA00022722"/>
    </source>
</evidence>
<evidence type="ECO:0000256" key="9">
    <source>
        <dbReference type="ARBA" id="ARBA00023204"/>
    </source>
</evidence>
<keyword evidence="6 10" id="KW-0269">Exonuclease</keyword>